<dbReference type="Proteomes" id="UP000305836">
    <property type="component" value="Unassembled WGS sequence"/>
</dbReference>
<gene>
    <name evidence="2" type="ORF">FDA38_27150</name>
</gene>
<feature type="region of interest" description="Disordered" evidence="1">
    <location>
        <begin position="125"/>
        <end position="162"/>
    </location>
</feature>
<feature type="compositionally biased region" description="Polar residues" evidence="1">
    <location>
        <begin position="10"/>
        <end position="25"/>
    </location>
</feature>
<comment type="caution">
    <text evidence="2">The sequence shown here is derived from an EMBL/GenBank/DDBJ whole genome shotgun (WGS) entry which is preliminary data.</text>
</comment>
<reference evidence="2 3" key="1">
    <citation type="submission" date="2019-04" db="EMBL/GenBank/DDBJ databases">
        <title>Kribbella sp. NEAU-THZ 27 nov., a novel actinomycete isolated from soil.</title>
        <authorList>
            <person name="Duan L."/>
        </authorList>
    </citation>
    <scope>NUCLEOTIDE SEQUENCE [LARGE SCALE GENOMIC DNA]</scope>
    <source>
        <strain evidence="3">NEAU-THZ27</strain>
    </source>
</reference>
<dbReference type="InterPro" id="IPR012349">
    <property type="entry name" value="Split_barrel_FMN-bd"/>
</dbReference>
<accession>A0A4U3LP61</accession>
<evidence type="ECO:0000313" key="2">
    <source>
        <dbReference type="EMBL" id="TKK76964.1"/>
    </source>
</evidence>
<proteinExistence type="predicted"/>
<name>A0A4U3LP61_9ACTN</name>
<dbReference type="EMBL" id="SZPZ01000004">
    <property type="protein sequence ID" value="TKK76964.1"/>
    <property type="molecule type" value="Genomic_DNA"/>
</dbReference>
<evidence type="ECO:0000256" key="1">
    <source>
        <dbReference type="SAM" id="MobiDB-lite"/>
    </source>
</evidence>
<dbReference type="Gene3D" id="2.30.110.10">
    <property type="entry name" value="Electron Transport, Fmn-binding Protein, Chain A"/>
    <property type="match status" value="1"/>
</dbReference>
<feature type="region of interest" description="Disordered" evidence="1">
    <location>
        <begin position="1"/>
        <end position="59"/>
    </location>
</feature>
<keyword evidence="3" id="KW-1185">Reference proteome</keyword>
<protein>
    <submittedName>
        <fullName evidence="2">Pyridoxamine 5'-phosphate oxidase family protein</fullName>
    </submittedName>
</protein>
<sequence length="340" mass="37129">MVRPSGENDGWSSKTPAGCGSTRSRVPSGRATAIRTESSPPMEKTMRPPSGAQSTLTASPSTCVICRSPVPSGRTVNSWLPASVPAVNAINPFRPGKVAWADVGTATATNITARKIATFDQRVDMVPPPSRRRTRTDSPYLRSGSPHQIPAAHKGQDGGRTPSALQRLIEDFRPYCRARCRPTVDVRTLQEGAMSTARLFDRSRLEILRPVDCVRLLGSVPLGRLVYTYAGLPAIRLVNFVVDDDTIVFSTGKGDKFRAAERGDVVAFEADDVDLERHNGWTVTAIGHLSVVTAEETAELRQRLPLHSWLPMDDPQLVRLGIESVHGRRLVPWGQRPRSG</sequence>
<dbReference type="SUPFAM" id="SSF50475">
    <property type="entry name" value="FMN-binding split barrel"/>
    <property type="match status" value="1"/>
</dbReference>
<dbReference type="Pfam" id="PF12900">
    <property type="entry name" value="Pyridox_ox_2"/>
    <property type="match status" value="1"/>
</dbReference>
<dbReference type="OrthoDB" id="5193072at2"/>
<dbReference type="AlphaFoldDB" id="A0A4U3LP61"/>
<dbReference type="InterPro" id="IPR024747">
    <property type="entry name" value="Pyridox_Oxase-rel"/>
</dbReference>
<organism evidence="2 3">
    <name type="scientific">Kribbella jiaozuonensis</name>
    <dbReference type="NCBI Taxonomy" id="2575441"/>
    <lineage>
        <taxon>Bacteria</taxon>
        <taxon>Bacillati</taxon>
        <taxon>Actinomycetota</taxon>
        <taxon>Actinomycetes</taxon>
        <taxon>Propionibacteriales</taxon>
        <taxon>Kribbellaceae</taxon>
        <taxon>Kribbella</taxon>
    </lineage>
</organism>
<evidence type="ECO:0000313" key="3">
    <source>
        <dbReference type="Proteomes" id="UP000305836"/>
    </source>
</evidence>